<dbReference type="PATRIC" id="fig|1088721.3.peg.1491"/>
<dbReference type="InterPro" id="IPR036291">
    <property type="entry name" value="NAD(P)-bd_dom_sf"/>
</dbReference>
<evidence type="ECO:0000313" key="5">
    <source>
        <dbReference type="EMBL" id="EHJ61749.1"/>
    </source>
</evidence>
<dbReference type="SUPFAM" id="SSF51735">
    <property type="entry name" value="NAD(P)-binding Rossmann-fold domains"/>
    <property type="match status" value="1"/>
</dbReference>
<evidence type="ECO:0000259" key="4">
    <source>
        <dbReference type="SMART" id="SM00822"/>
    </source>
</evidence>
<comment type="similarity">
    <text evidence="1 3">Belongs to the short-chain dehydrogenases/reductases (SDR) family.</text>
</comment>
<accession>G6EAW2</accession>
<dbReference type="PRINTS" id="PR00081">
    <property type="entry name" value="GDHRDH"/>
</dbReference>
<protein>
    <recommendedName>
        <fullName evidence="4">Ketoreductase domain-containing protein</fullName>
    </recommendedName>
</protein>
<dbReference type="PANTHER" id="PTHR43669">
    <property type="entry name" value="5-KETO-D-GLUCONATE 5-REDUCTASE"/>
    <property type="match status" value="1"/>
</dbReference>
<dbReference type="Pfam" id="PF00106">
    <property type="entry name" value="adh_short"/>
    <property type="match status" value="1"/>
</dbReference>
<proteinExistence type="inferred from homology"/>
<sequence length="280" mass="29181">MDDATALERRVALVTGASRGIGAAIAQRLAAAGATVVCAARTVRGAPGMQGCVNETVAAIECAGGRAIALPCDVEDAASRAELIERVKARCGRLDILVNNAGTSVLQTVQDMEMETCRSQAEQYLFGPLDLSLRAADVMRAQGEGWIVNIGSSSAVPVDVAQALESGAGATLPFYGAVKAAVHRLSQGLAIGLAADNIAVNVAAPVAVIDTPGVRAQGILTPQVAKYLEKVEHIAEAALSLVERPPRECTGKLAWSYKWLDEIGRDTRSLDGREIIVARA</sequence>
<reference evidence="5 6" key="1">
    <citation type="journal article" date="2012" name="J. Bacteriol.">
        <title>Genome sequence of benzo(a)pyrene-degrading bacterium Novosphingobium pentaromativorans US6-1.</title>
        <authorList>
            <person name="Luo Y.R."/>
            <person name="Kang S.G."/>
            <person name="Kim S.J."/>
            <person name="Kim M.R."/>
            <person name="Li N."/>
            <person name="Lee J.H."/>
            <person name="Kwon K.K."/>
        </authorList>
    </citation>
    <scope>NUCLEOTIDE SEQUENCE [LARGE SCALE GENOMIC DNA]</scope>
    <source>
        <strain evidence="5 6">US6-1</strain>
    </source>
</reference>
<dbReference type="EMBL" id="AGFM01000017">
    <property type="protein sequence ID" value="EHJ61749.1"/>
    <property type="molecule type" value="Genomic_DNA"/>
</dbReference>
<dbReference type="RefSeq" id="WP_007012425.1">
    <property type="nucleotide sequence ID" value="NZ_AGFM01000017.1"/>
</dbReference>
<name>G6EAW2_9SPHN</name>
<dbReference type="InterPro" id="IPR057326">
    <property type="entry name" value="KR_dom"/>
</dbReference>
<dbReference type="SMART" id="SM00822">
    <property type="entry name" value="PKS_KR"/>
    <property type="match status" value="1"/>
</dbReference>
<dbReference type="eggNOG" id="COG1028">
    <property type="taxonomic scope" value="Bacteria"/>
</dbReference>
<dbReference type="Proteomes" id="UP000004030">
    <property type="component" value="Unassembled WGS sequence"/>
</dbReference>
<feature type="domain" description="Ketoreductase" evidence="4">
    <location>
        <begin position="10"/>
        <end position="201"/>
    </location>
</feature>
<dbReference type="GO" id="GO:0016491">
    <property type="term" value="F:oxidoreductase activity"/>
    <property type="evidence" value="ECO:0007669"/>
    <property type="project" value="UniProtKB-KW"/>
</dbReference>
<dbReference type="PANTHER" id="PTHR43669:SF3">
    <property type="entry name" value="ALCOHOL DEHYDROGENASE, PUTATIVE (AFU_ORTHOLOGUE AFUA_3G03445)-RELATED"/>
    <property type="match status" value="1"/>
</dbReference>
<dbReference type="InterPro" id="IPR002347">
    <property type="entry name" value="SDR_fam"/>
</dbReference>
<evidence type="ECO:0000256" key="1">
    <source>
        <dbReference type="ARBA" id="ARBA00006484"/>
    </source>
</evidence>
<keyword evidence="6" id="KW-1185">Reference proteome</keyword>
<gene>
    <name evidence="5" type="ORF">NSU_1510</name>
</gene>
<dbReference type="Gene3D" id="3.40.50.720">
    <property type="entry name" value="NAD(P)-binding Rossmann-like Domain"/>
    <property type="match status" value="1"/>
</dbReference>
<evidence type="ECO:0000256" key="3">
    <source>
        <dbReference type="RuleBase" id="RU000363"/>
    </source>
</evidence>
<organism evidence="5 6">
    <name type="scientific">Novosphingobium pentaromativorans US6-1</name>
    <dbReference type="NCBI Taxonomy" id="1088721"/>
    <lineage>
        <taxon>Bacteria</taxon>
        <taxon>Pseudomonadati</taxon>
        <taxon>Pseudomonadota</taxon>
        <taxon>Alphaproteobacteria</taxon>
        <taxon>Sphingomonadales</taxon>
        <taxon>Sphingomonadaceae</taxon>
        <taxon>Novosphingobium</taxon>
    </lineage>
</organism>
<keyword evidence="2" id="KW-0560">Oxidoreductase</keyword>
<comment type="caution">
    <text evidence="5">The sequence shown here is derived from an EMBL/GenBank/DDBJ whole genome shotgun (WGS) entry which is preliminary data.</text>
</comment>
<dbReference type="PRINTS" id="PR00080">
    <property type="entry name" value="SDRFAMILY"/>
</dbReference>
<dbReference type="AlphaFoldDB" id="G6EAW2"/>
<evidence type="ECO:0000313" key="6">
    <source>
        <dbReference type="Proteomes" id="UP000004030"/>
    </source>
</evidence>
<evidence type="ECO:0000256" key="2">
    <source>
        <dbReference type="ARBA" id="ARBA00023002"/>
    </source>
</evidence>